<dbReference type="InterPro" id="IPR006597">
    <property type="entry name" value="Sel1-like"/>
</dbReference>
<name>A0A4Q9L4M9_9MICR</name>
<dbReference type="Proteomes" id="UP000292362">
    <property type="component" value="Unassembled WGS sequence"/>
</dbReference>
<dbReference type="InterPro" id="IPR050767">
    <property type="entry name" value="Sel1_AlgK"/>
</dbReference>
<keyword evidence="2" id="KW-0812">Transmembrane</keyword>
<keyword evidence="3" id="KW-0732">Signal</keyword>
<accession>A0A4Q9L4M9</accession>
<evidence type="ECO:0000313" key="5">
    <source>
        <dbReference type="Proteomes" id="UP000292362"/>
    </source>
</evidence>
<keyword evidence="2" id="KW-1133">Transmembrane helix</keyword>
<dbReference type="InterPro" id="IPR011990">
    <property type="entry name" value="TPR-like_helical_dom_sf"/>
</dbReference>
<sequence length="509" mass="59399">MIFFLFLFNILRTNEIEEILFEECNIKKAEEMALSLGKPDDQIYLYFIYRVFYGKQEEAFFRLIAGETSSKDFYKIIFSHNSFFSFGLNSDFKETADLAIKVAEKVKEVFEKRRSDIKSKRNFKKIKKEKYLYETIEHLTYLIGSGDSKAETNFLKLIKGGHIEPEKYLKVLKILSERGNQKAMGILGMLYYEGKGVEKCFTTAMHYFMEGANKQDPVCYNGLGLIFLHESHNDLLAAKAYFEEASKRGLAEADYNLYKFFKDVYMVEEMGLVYLLNAANKGFLPAIYSYALKLYQSKNYRVSLQYLCSVCDYSTDLVEIQNKAEKRFVERKYKSSLMYLLFAGEMGSIHSMQNALFLLYNHSGLIENQNKIIFDLNHRLAQMGHKNNLVKLGDCYFYGIGVEKSYTRSFSIYLSASLLDDPEGFYSVAYMYENGLGCEKDVRKALNYISRIMKYEPKAYLLVWYVEFRLISKICVQFFWRKRVFISSLFACLIGLFALKFNPRIISKT</sequence>
<dbReference type="SMART" id="SM00671">
    <property type="entry name" value="SEL1"/>
    <property type="match status" value="5"/>
</dbReference>
<reference evidence="4 5" key="1">
    <citation type="submission" date="2017-12" db="EMBL/GenBank/DDBJ databases">
        <authorList>
            <person name="Pombert J.-F."/>
            <person name="Haag K.L."/>
            <person name="Ebert D."/>
        </authorList>
    </citation>
    <scope>NUCLEOTIDE SEQUENCE [LARGE SCALE GENOMIC DNA]</scope>
    <source>
        <strain evidence="4">FI-OER-3-3</strain>
    </source>
</reference>
<evidence type="ECO:0000256" key="3">
    <source>
        <dbReference type="SAM" id="SignalP"/>
    </source>
</evidence>
<evidence type="ECO:0000313" key="4">
    <source>
        <dbReference type="EMBL" id="TBU01771.1"/>
    </source>
</evidence>
<dbReference type="PANTHER" id="PTHR11102:SF147">
    <property type="entry name" value="SEL1L ADAPTOR SUBUNIT OF ERAD E3 UBIQUITIN LIGASE"/>
    <property type="match status" value="1"/>
</dbReference>
<dbReference type="Gene3D" id="1.25.40.10">
    <property type="entry name" value="Tetratricopeptide repeat domain"/>
    <property type="match status" value="2"/>
</dbReference>
<dbReference type="SUPFAM" id="SSF81901">
    <property type="entry name" value="HCP-like"/>
    <property type="match status" value="2"/>
</dbReference>
<feature type="chain" id="PRO_5020435875" description="Sel1 repeat-containing protein" evidence="3">
    <location>
        <begin position="17"/>
        <end position="509"/>
    </location>
</feature>
<dbReference type="GO" id="GO:0036503">
    <property type="term" value="P:ERAD pathway"/>
    <property type="evidence" value="ECO:0007669"/>
    <property type="project" value="TreeGrafter"/>
</dbReference>
<organism evidence="4 5">
    <name type="scientific">Hamiltosporidium tvaerminnensis</name>
    <dbReference type="NCBI Taxonomy" id="1176355"/>
    <lineage>
        <taxon>Eukaryota</taxon>
        <taxon>Fungi</taxon>
        <taxon>Fungi incertae sedis</taxon>
        <taxon>Microsporidia</taxon>
        <taxon>Dubosqiidae</taxon>
        <taxon>Hamiltosporidium</taxon>
    </lineage>
</organism>
<feature type="transmembrane region" description="Helical" evidence="2">
    <location>
        <begin position="485"/>
        <end position="502"/>
    </location>
</feature>
<keyword evidence="2" id="KW-0472">Membrane</keyword>
<evidence type="ECO:0000256" key="1">
    <source>
        <dbReference type="ARBA" id="ARBA00038101"/>
    </source>
</evidence>
<dbReference type="VEuPathDB" id="MicrosporidiaDB:CWI37_0632p0020"/>
<dbReference type="AlphaFoldDB" id="A0A4Q9L4M9"/>
<protein>
    <recommendedName>
        <fullName evidence="6">Sel1 repeat-containing protein</fullName>
    </recommendedName>
</protein>
<gene>
    <name evidence="4" type="ORF">CWI37_0632p0020</name>
</gene>
<feature type="signal peptide" evidence="3">
    <location>
        <begin position="1"/>
        <end position="16"/>
    </location>
</feature>
<proteinExistence type="inferred from homology"/>
<dbReference type="PANTHER" id="PTHR11102">
    <property type="entry name" value="SEL-1-LIKE PROTEIN"/>
    <property type="match status" value="1"/>
</dbReference>
<evidence type="ECO:0000256" key="2">
    <source>
        <dbReference type="SAM" id="Phobius"/>
    </source>
</evidence>
<comment type="similarity">
    <text evidence="1">Belongs to the sel-1 family.</text>
</comment>
<dbReference type="EMBL" id="PITJ01000632">
    <property type="protein sequence ID" value="TBU01771.1"/>
    <property type="molecule type" value="Genomic_DNA"/>
</dbReference>
<dbReference type="GO" id="GO:0005789">
    <property type="term" value="C:endoplasmic reticulum membrane"/>
    <property type="evidence" value="ECO:0007669"/>
    <property type="project" value="TreeGrafter"/>
</dbReference>
<evidence type="ECO:0008006" key="6">
    <source>
        <dbReference type="Google" id="ProtNLM"/>
    </source>
</evidence>
<comment type="caution">
    <text evidence="4">The sequence shown here is derived from an EMBL/GenBank/DDBJ whole genome shotgun (WGS) entry which is preliminary data.</text>
</comment>
<dbReference type="Pfam" id="PF08238">
    <property type="entry name" value="Sel1"/>
    <property type="match status" value="3"/>
</dbReference>